<dbReference type="GO" id="GO:0016020">
    <property type="term" value="C:membrane"/>
    <property type="evidence" value="ECO:0007669"/>
    <property type="project" value="UniProtKB-SubCell"/>
</dbReference>
<keyword evidence="12" id="KW-0560">Oxidoreductase</keyword>
<feature type="transmembrane region" description="Helical" evidence="11">
    <location>
        <begin position="26"/>
        <end position="45"/>
    </location>
</feature>
<proteinExistence type="inferred from homology"/>
<comment type="subcellular location">
    <subcellularLocation>
        <location evidence="1">Membrane</location>
        <topology evidence="1">Multi-pass membrane protein</topology>
    </subcellularLocation>
</comment>
<dbReference type="Gene3D" id="1.10.287.3510">
    <property type="match status" value="1"/>
</dbReference>
<reference evidence="12" key="1">
    <citation type="journal article" date="2010" name="Genome Biol. Evol.">
        <title>Ecdysozoan mitogenomics: evidence for a common origin of the legged invertebrates, the Panarthropoda.</title>
        <authorList>
            <person name="Rota-Stabelli O."/>
            <person name="Kayal E."/>
            <person name="Gleeson D."/>
            <person name="Daub J."/>
            <person name="Boore J.L."/>
            <person name="Telford M.J."/>
            <person name="Pisani D."/>
            <person name="Blaxter M."/>
            <person name="Lavrov D.V."/>
        </authorList>
    </citation>
    <scope>NUCLEOTIDE SEQUENCE</scope>
</reference>
<evidence type="ECO:0000256" key="2">
    <source>
        <dbReference type="ARBA" id="ARBA00010519"/>
    </source>
</evidence>
<evidence type="ECO:0000256" key="11">
    <source>
        <dbReference type="SAM" id="Phobius"/>
    </source>
</evidence>
<feature type="transmembrane region" description="Helical" evidence="11">
    <location>
        <begin position="57"/>
        <end position="81"/>
    </location>
</feature>
<dbReference type="GO" id="GO:0016491">
    <property type="term" value="F:oxidoreductase activity"/>
    <property type="evidence" value="ECO:0007669"/>
    <property type="project" value="UniProtKB-KW"/>
</dbReference>
<dbReference type="EMBL" id="HM600784">
    <property type="protein sequence ID" value="ADK97601.1"/>
    <property type="molecule type" value="Genomic_DNA"/>
</dbReference>
<evidence type="ECO:0000256" key="6">
    <source>
        <dbReference type="ARBA" id="ARBA00022989"/>
    </source>
</evidence>
<accession>F8RJB9</accession>
<sequence>MKTIFFFFVCFYFCFFLILVKTSHLLSLLVSLEMAVLFLLMLMINSENLSDLMLLPIFFVSFSICESIVGLVLFIFMIRFYSKDYLSSLSLMKF</sequence>
<evidence type="ECO:0000256" key="7">
    <source>
        <dbReference type="ARBA" id="ARBA00023027"/>
    </source>
</evidence>
<geneLocation type="mitochondrion" evidence="12"/>
<keyword evidence="4 11" id="KW-0812">Transmembrane</keyword>
<dbReference type="Pfam" id="PF00420">
    <property type="entry name" value="Oxidored_q2"/>
    <property type="match status" value="1"/>
</dbReference>
<evidence type="ECO:0000256" key="9">
    <source>
        <dbReference type="ARBA" id="ARBA00031586"/>
    </source>
</evidence>
<dbReference type="AlphaFoldDB" id="F8RJB9"/>
<evidence type="ECO:0000313" key="12">
    <source>
        <dbReference type="EMBL" id="ADK97601.1"/>
    </source>
</evidence>
<evidence type="ECO:0000256" key="10">
    <source>
        <dbReference type="ARBA" id="ARBA00049551"/>
    </source>
</evidence>
<keyword evidence="7" id="KW-0520">NAD</keyword>
<evidence type="ECO:0000256" key="4">
    <source>
        <dbReference type="ARBA" id="ARBA00022692"/>
    </source>
</evidence>
<evidence type="ECO:0000256" key="5">
    <source>
        <dbReference type="ARBA" id="ARBA00022967"/>
    </source>
</evidence>
<organism evidence="12">
    <name type="scientific">Thulinius sp. DVL-2010</name>
    <dbReference type="NCBI Taxonomy" id="867920"/>
    <lineage>
        <taxon>Eukaryota</taxon>
        <taxon>Metazoa</taxon>
        <taxon>Ecdysozoa</taxon>
        <taxon>Tardigrada</taxon>
        <taxon>Eutardigrada</taxon>
        <taxon>Parachela</taxon>
        <taxon>Isohypsibioidea</taxon>
        <taxon>Doryphoribiidae</taxon>
        <taxon>Thulinius</taxon>
    </lineage>
</organism>
<keyword evidence="6 11" id="KW-1133">Transmembrane helix</keyword>
<evidence type="ECO:0000256" key="3">
    <source>
        <dbReference type="ARBA" id="ARBA00016612"/>
    </source>
</evidence>
<evidence type="ECO:0000256" key="1">
    <source>
        <dbReference type="ARBA" id="ARBA00004141"/>
    </source>
</evidence>
<protein>
    <recommendedName>
        <fullName evidence="3">NADH-ubiquinone oxidoreductase chain 4L</fullName>
    </recommendedName>
    <alternativeName>
        <fullName evidence="9">NADH dehydrogenase subunit 4L</fullName>
    </alternativeName>
</protein>
<evidence type="ECO:0000256" key="8">
    <source>
        <dbReference type="ARBA" id="ARBA00023136"/>
    </source>
</evidence>
<comment type="catalytic activity">
    <reaction evidence="10">
        <text>a ubiquinone + NADH + 5 H(+)(in) = a ubiquinol + NAD(+) + 4 H(+)(out)</text>
        <dbReference type="Rhea" id="RHEA:29091"/>
        <dbReference type="Rhea" id="RHEA-COMP:9565"/>
        <dbReference type="Rhea" id="RHEA-COMP:9566"/>
        <dbReference type="ChEBI" id="CHEBI:15378"/>
        <dbReference type="ChEBI" id="CHEBI:16389"/>
        <dbReference type="ChEBI" id="CHEBI:17976"/>
        <dbReference type="ChEBI" id="CHEBI:57540"/>
        <dbReference type="ChEBI" id="CHEBI:57945"/>
        <dbReference type="EC" id="7.1.1.2"/>
    </reaction>
</comment>
<dbReference type="InterPro" id="IPR039428">
    <property type="entry name" value="NUOK/Mnh_C1-like"/>
</dbReference>
<keyword evidence="8 11" id="KW-0472">Membrane</keyword>
<gene>
    <name evidence="12" type="primary">nad4L</name>
</gene>
<dbReference type="GO" id="GO:0008137">
    <property type="term" value="F:NADH dehydrogenase (ubiquinone) activity"/>
    <property type="evidence" value="ECO:0007669"/>
    <property type="project" value="UniProtKB-EC"/>
</dbReference>
<name>F8RJB9_9BILA</name>
<comment type="similarity">
    <text evidence="2">Belongs to the complex I subunit 4L family.</text>
</comment>
<keyword evidence="12" id="KW-0496">Mitochondrion</keyword>
<feature type="transmembrane region" description="Helical" evidence="11">
    <location>
        <begin position="5"/>
        <end position="20"/>
    </location>
</feature>
<keyword evidence="5" id="KW-1278">Translocase</keyword>